<sequence length="227" mass="25822">MLSFALITEGITDQIVIERLVSIILECESDFEVEINRLQPLCDENDRSKQAENSFGGFENLLAYCADPSKMADALEFNQYLIIQVDTDRCEHPGFGLALNKGGREVSTEELINDVKSSLIEKITPEFYNEHQNRIIFGVSVHSTECWLLPFFSNKRVDQDRRLSCETHLNRALNLSNTAYAKDGPGYNKLCKSLKKPSDIRRAAKLNESLNDFIATLDSFQPFNFEL</sequence>
<accession>A0A0N9VI68</accession>
<dbReference type="EMBL" id="CP012830">
    <property type="protein sequence ID" value="ALH99514.1"/>
    <property type="molecule type" value="Genomic_DNA"/>
</dbReference>
<proteinExistence type="predicted"/>
<dbReference type="OrthoDB" id="800002at2"/>
<dbReference type="RefSeq" id="WP_054593118.1">
    <property type="nucleotide sequence ID" value="NZ_CP012830.1"/>
</dbReference>
<evidence type="ECO:0000313" key="2">
    <source>
        <dbReference type="Proteomes" id="UP000066487"/>
    </source>
</evidence>
<reference evidence="2" key="1">
    <citation type="submission" date="2015-09" db="EMBL/GenBank/DDBJ databases">
        <title>Whole genome sequence of Pseudomonas fluorescens FW300-N2E3.</title>
        <authorList>
            <person name="Ray J."/>
            <person name="Melnyk R."/>
            <person name="Deutschbauer A."/>
        </authorList>
    </citation>
    <scope>NUCLEOTIDE SEQUENCE [LARGE SCALE GENOMIC DNA]</scope>
    <source>
        <strain evidence="2">FW300-N2E3</strain>
    </source>
</reference>
<organism evidence="1 2">
    <name type="scientific">Pseudomonas fluorescens</name>
    <dbReference type="NCBI Taxonomy" id="294"/>
    <lineage>
        <taxon>Bacteria</taxon>
        <taxon>Pseudomonadati</taxon>
        <taxon>Pseudomonadota</taxon>
        <taxon>Gammaproteobacteria</taxon>
        <taxon>Pseudomonadales</taxon>
        <taxon>Pseudomonadaceae</taxon>
        <taxon>Pseudomonas</taxon>
    </lineage>
</organism>
<reference evidence="1 2" key="2">
    <citation type="journal article" date="2018" name="Nature">
        <title>Mutant phenotypes for thousands of bacterial genes of unknown function.</title>
        <authorList>
            <person name="Price M.N."/>
            <person name="Wetmore K.M."/>
            <person name="Waters R.J."/>
            <person name="Callaghan M."/>
            <person name="Ray J."/>
            <person name="Liu H."/>
            <person name="Kuehl J.V."/>
            <person name="Melnyk R.A."/>
            <person name="Lamson J.S."/>
            <person name="Suh Y."/>
            <person name="Carlson H.K."/>
            <person name="Esquivel Z."/>
            <person name="Sadeeshkumar H."/>
            <person name="Chakraborty R."/>
            <person name="Zane G.M."/>
            <person name="Rubin B.E."/>
            <person name="Wall J.D."/>
            <person name="Visel A."/>
            <person name="Bristow J."/>
            <person name="Blow M.J."/>
            <person name="Arkin A.P."/>
            <person name="Deutschbauer A.M."/>
        </authorList>
    </citation>
    <scope>NUCLEOTIDE SEQUENCE [LARGE SCALE GENOMIC DNA]</scope>
    <source>
        <strain evidence="1 2">FW300-N2E3</strain>
    </source>
</reference>
<dbReference type="Proteomes" id="UP000066487">
    <property type="component" value="Chromosome"/>
</dbReference>
<name>A0A0N9VI68_PSEFL</name>
<evidence type="ECO:0000313" key="1">
    <source>
        <dbReference type="EMBL" id="ALH99514.1"/>
    </source>
</evidence>
<dbReference type="AlphaFoldDB" id="A0A0N9VI68"/>
<protein>
    <submittedName>
        <fullName evidence="1">Uncharacterized protein</fullName>
    </submittedName>
</protein>
<gene>
    <name evidence="1" type="ORF">AO353_00105</name>
</gene>